<dbReference type="Proteomes" id="UP000094336">
    <property type="component" value="Unassembled WGS sequence"/>
</dbReference>
<evidence type="ECO:0000313" key="2">
    <source>
        <dbReference type="Proteomes" id="UP000094336"/>
    </source>
</evidence>
<dbReference type="PANTHER" id="PTHR12083:SF9">
    <property type="entry name" value="BIFUNCTIONAL POLYNUCLEOTIDE PHOSPHATASE_KINASE"/>
    <property type="match status" value="1"/>
</dbReference>
<sequence length="262" mass="28432">MSKKAGSDILSILGRGSSKITKPTHSNASPIANLEVKLSQTPSLGLRVPGCKAGWTVKGSHLVQYVPKQSIFTITPPHKIASFDLDDTLVRTKSGGKFAVNGDDWQFINGKVVPKLHQLWADGYVIVIFTNQGGVVADSTLKSFIKLKARVGNVVDAIYGDAAKSGHLMVFGSPKYPKAKTYKGVKSAEAKHAEMRKPQVGMWTELVKAMRQEGDTGDTELIDMENSYFVGDAAGRKGDFSDSDLKFAKNAGLTFFTPEEFF</sequence>
<dbReference type="Pfam" id="PF08645">
    <property type="entry name" value="PNK3P"/>
    <property type="match status" value="1"/>
</dbReference>
<organism evidence="1 2">
    <name type="scientific">Babjeviella inositovora NRRL Y-12698</name>
    <dbReference type="NCBI Taxonomy" id="984486"/>
    <lineage>
        <taxon>Eukaryota</taxon>
        <taxon>Fungi</taxon>
        <taxon>Dikarya</taxon>
        <taxon>Ascomycota</taxon>
        <taxon>Saccharomycotina</taxon>
        <taxon>Pichiomycetes</taxon>
        <taxon>Serinales incertae sedis</taxon>
        <taxon>Babjeviella</taxon>
    </lineage>
</organism>
<dbReference type="GO" id="GO:0006281">
    <property type="term" value="P:DNA repair"/>
    <property type="evidence" value="ECO:0007669"/>
    <property type="project" value="TreeGrafter"/>
</dbReference>
<dbReference type="SUPFAM" id="SSF56784">
    <property type="entry name" value="HAD-like"/>
    <property type="match status" value="1"/>
</dbReference>
<dbReference type="GeneID" id="30146972"/>
<dbReference type="GO" id="GO:0046404">
    <property type="term" value="F:ATP-dependent polydeoxyribonucleotide 5'-hydroxyl-kinase activity"/>
    <property type="evidence" value="ECO:0007669"/>
    <property type="project" value="TreeGrafter"/>
</dbReference>
<keyword evidence="2" id="KW-1185">Reference proteome</keyword>
<proteinExistence type="predicted"/>
<dbReference type="NCBIfam" id="TIGR01664">
    <property type="entry name" value="DNA-3'-Pase"/>
    <property type="match status" value="1"/>
</dbReference>
<dbReference type="InterPro" id="IPR006549">
    <property type="entry name" value="HAD-SF_hydro_IIIA"/>
</dbReference>
<dbReference type="InterPro" id="IPR036412">
    <property type="entry name" value="HAD-like_sf"/>
</dbReference>
<evidence type="ECO:0008006" key="3">
    <source>
        <dbReference type="Google" id="ProtNLM"/>
    </source>
</evidence>
<name>A0A1E3QRQ9_9ASCO</name>
<dbReference type="InterPro" id="IPR006551">
    <property type="entry name" value="Polynucleotide_phosphatase"/>
</dbReference>
<dbReference type="OrthoDB" id="19045at2759"/>
<dbReference type="Gene3D" id="3.40.50.1000">
    <property type="entry name" value="HAD superfamily/HAD-like"/>
    <property type="match status" value="1"/>
</dbReference>
<reference evidence="2" key="1">
    <citation type="submission" date="2016-05" db="EMBL/GenBank/DDBJ databases">
        <title>Comparative genomics of biotechnologically important yeasts.</title>
        <authorList>
            <consortium name="DOE Joint Genome Institute"/>
            <person name="Riley R."/>
            <person name="Haridas S."/>
            <person name="Wolfe K.H."/>
            <person name="Lopes M.R."/>
            <person name="Hittinger C.T."/>
            <person name="Goker M."/>
            <person name="Salamov A."/>
            <person name="Wisecaver J."/>
            <person name="Long T.M."/>
            <person name="Aerts A.L."/>
            <person name="Barry K."/>
            <person name="Choi C."/>
            <person name="Clum A."/>
            <person name="Coughlan A.Y."/>
            <person name="Deshpande S."/>
            <person name="Douglass A.P."/>
            <person name="Hanson S.J."/>
            <person name="Klenk H.-P."/>
            <person name="Labutti K."/>
            <person name="Lapidus A."/>
            <person name="Lindquist E."/>
            <person name="Lipzen A."/>
            <person name="Meier-Kolthoff J.P."/>
            <person name="Ohm R.A."/>
            <person name="Otillar R.P."/>
            <person name="Pangilinan J."/>
            <person name="Peng Y."/>
            <person name="Rokas A."/>
            <person name="Rosa C.A."/>
            <person name="Scheuner C."/>
            <person name="Sibirny A.A."/>
            <person name="Slot J.C."/>
            <person name="Stielow J.B."/>
            <person name="Sun H."/>
            <person name="Kurtzman C.P."/>
            <person name="Blackwell M."/>
            <person name="Grigoriev I.V."/>
            <person name="Jeffries T.W."/>
        </authorList>
    </citation>
    <scope>NUCLEOTIDE SEQUENCE [LARGE SCALE GENOMIC DNA]</scope>
    <source>
        <strain evidence="2">NRRL Y-12698</strain>
    </source>
</reference>
<dbReference type="RefSeq" id="XP_018984955.1">
    <property type="nucleotide sequence ID" value="XM_019129119.1"/>
</dbReference>
<dbReference type="EMBL" id="KV454432">
    <property type="protein sequence ID" value="ODQ79627.1"/>
    <property type="molecule type" value="Genomic_DNA"/>
</dbReference>
<dbReference type="AlphaFoldDB" id="A0A1E3QRQ9"/>
<dbReference type="STRING" id="984486.A0A1E3QRQ9"/>
<dbReference type="GO" id="GO:0003690">
    <property type="term" value="F:double-stranded DNA binding"/>
    <property type="evidence" value="ECO:0007669"/>
    <property type="project" value="TreeGrafter"/>
</dbReference>
<dbReference type="NCBIfam" id="TIGR01662">
    <property type="entry name" value="HAD-SF-IIIA"/>
    <property type="match status" value="1"/>
</dbReference>
<dbReference type="PANTHER" id="PTHR12083">
    <property type="entry name" value="BIFUNCTIONAL POLYNUCLEOTIDE PHOSPHATASE/KINASE"/>
    <property type="match status" value="1"/>
</dbReference>
<dbReference type="InterPro" id="IPR013954">
    <property type="entry name" value="PNK3P"/>
</dbReference>
<gene>
    <name evidence="1" type="ORF">BABINDRAFT_162007</name>
</gene>
<accession>A0A1E3QRQ9</accession>
<dbReference type="GO" id="GO:0046403">
    <property type="term" value="F:polynucleotide 3'-phosphatase activity"/>
    <property type="evidence" value="ECO:0007669"/>
    <property type="project" value="TreeGrafter"/>
</dbReference>
<evidence type="ECO:0000313" key="1">
    <source>
        <dbReference type="EMBL" id="ODQ79627.1"/>
    </source>
</evidence>
<protein>
    <recommendedName>
        <fullName evidence="3">PNK FHA domain-containing protein</fullName>
    </recommendedName>
</protein>
<dbReference type="InterPro" id="IPR023214">
    <property type="entry name" value="HAD_sf"/>
</dbReference>